<reference evidence="2" key="1">
    <citation type="submission" date="2019-06" db="EMBL/GenBank/DDBJ databases">
        <title>Pseudomonas-derived Butenolides : (Bio)synthesis of Styrolides.</title>
        <authorList>
            <person name="Klapper M."/>
            <person name="Chowdhury S."/>
            <person name="Stallforth P."/>
        </authorList>
    </citation>
    <scope>NUCLEOTIDE SEQUENCE [LARGE SCALE GENOMIC DNA]</scope>
    <source>
        <strain evidence="2">EC-S101</strain>
    </source>
</reference>
<comment type="caution">
    <text evidence="2">The sequence shown here is derived from an EMBL/GenBank/DDBJ whole genome shotgun (WGS) entry which is preliminary data.</text>
</comment>
<keyword evidence="3" id="KW-1185">Reference proteome</keyword>
<proteinExistence type="predicted"/>
<sequence length="151" mass="15905">MDLAAFGPTRFWGFGCISVSSGGAAGGFALTATPFGKRPKGSKGLGPGVRPSPRLGFLRCGVHPGASPPVCFAAPPLDVFDFVERSLRSHPRINPSTQPAEGAGTARSKAAAELALILLSGEKHVVCLDCFAFLWELACQRWRPDSRPISN</sequence>
<dbReference type="AlphaFoldDB" id="A0A5C4KV19"/>
<keyword evidence="1" id="KW-0812">Transmembrane</keyword>
<evidence type="ECO:0000256" key="1">
    <source>
        <dbReference type="SAM" id="Phobius"/>
    </source>
</evidence>
<feature type="transmembrane region" description="Helical" evidence="1">
    <location>
        <begin position="12"/>
        <end position="33"/>
    </location>
</feature>
<organism evidence="2 3">
    <name type="scientific">Pseudomonas jessenii</name>
    <dbReference type="NCBI Taxonomy" id="77298"/>
    <lineage>
        <taxon>Bacteria</taxon>
        <taxon>Pseudomonadati</taxon>
        <taxon>Pseudomonadota</taxon>
        <taxon>Gammaproteobacteria</taxon>
        <taxon>Pseudomonadales</taxon>
        <taxon>Pseudomonadaceae</taxon>
        <taxon>Pseudomonas</taxon>
    </lineage>
</organism>
<evidence type="ECO:0000313" key="3">
    <source>
        <dbReference type="Proteomes" id="UP000306272"/>
    </source>
</evidence>
<gene>
    <name evidence="2" type="ORF">FHG55_22260</name>
</gene>
<accession>A0A5C4KV19</accession>
<protein>
    <submittedName>
        <fullName evidence="2">Uncharacterized protein</fullName>
    </submittedName>
</protein>
<name>A0A5C4KV19_PSEJE</name>
<keyword evidence="1" id="KW-1133">Transmembrane helix</keyword>
<evidence type="ECO:0000313" key="2">
    <source>
        <dbReference type="EMBL" id="TNB93015.1"/>
    </source>
</evidence>
<keyword evidence="1" id="KW-0472">Membrane</keyword>
<dbReference type="Proteomes" id="UP000306272">
    <property type="component" value="Unassembled WGS sequence"/>
</dbReference>
<dbReference type="EMBL" id="VDDB01000015">
    <property type="protein sequence ID" value="TNB93015.1"/>
    <property type="molecule type" value="Genomic_DNA"/>
</dbReference>